<dbReference type="OrthoDB" id="1005235at2"/>
<dbReference type="InterPro" id="IPR045584">
    <property type="entry name" value="Pilin-like"/>
</dbReference>
<gene>
    <name evidence="1" type="ORF">B5G41_13660</name>
</gene>
<dbReference type="PROSITE" id="PS51257">
    <property type="entry name" value="PROKAR_LIPOPROTEIN"/>
    <property type="match status" value="1"/>
</dbReference>
<reference evidence="2" key="1">
    <citation type="submission" date="2017-04" db="EMBL/GenBank/DDBJ databases">
        <title>Function of individual gut microbiota members based on whole genome sequencing of pure cultures obtained from chicken caecum.</title>
        <authorList>
            <person name="Medvecky M."/>
            <person name="Cejkova D."/>
            <person name="Polansky O."/>
            <person name="Karasova D."/>
            <person name="Kubasova T."/>
            <person name="Cizek A."/>
            <person name="Rychlik I."/>
        </authorList>
    </citation>
    <scope>NUCLEOTIDE SEQUENCE [LARGE SCALE GENOMIC DNA]</scope>
    <source>
        <strain evidence="2">An90</strain>
    </source>
</reference>
<dbReference type="EMBL" id="NFHB01000010">
    <property type="protein sequence ID" value="OUN02119.1"/>
    <property type="molecule type" value="Genomic_DNA"/>
</dbReference>
<sequence length="976" mass="103860">MRNWALPLLLSAFLYGCAEDNTDGGAGMVDLKLALNTYAAGDDPNASANEVTVGSAWVYIFNEHGALENPGRTAVLPAPSGSAADGSGRLNDTWRVTVGRKDIYVLLNAGHLTRSGTAVDLASYNPYSKTELETLMTDPANFPADFPAAGSSGMLMSGKLSTNVTSAASMATVPVERRYARIDLSLRRKADLVGAAVVVKSTTLENRRETAHVFAPAVESTGADAVCVNSHGNVTIGASTTSYTAVTSFYTLPRTGAPKAACLKLALSIDGTDYTLPVYINSGALGGNTANNENLSLDITANKVYKVDVALGRQSVTVAADILEWFEKSVNGDIQGSSLVVDSLVLVNAGVNTPVPVRSKAAKVAAKLSDAAAAAGYSLDGADPRTGVLELDVVDGAAEIPVKGPLAFPVGPEYTMVVAAGNIRRDVLLRVDGEPVLVVGDEVVEFLYSGETKPYRVTSYVDLGDDAGTKVPAAWTAEFSVDEGGTWTTSKPAWLTQFTDTNSGSTAPASFDARIEAATGVTTQASREALLEATPVTDFDLSMAKGSRNTANCYVVNGSGTYLLPLVYGNAVKNGDPNPAAYTSTKSGTNILTGFVNHLDNGISDPYIYNNPGCTPADACLVWQDAEGLVQNVSLTADKQNISFEVPKATIRQGNAIVAVRDAAGTIMWSWHIWVTDYKLDSDLRAVTNFQSVQYYFMPVNLGWCDGDTTDYAGRSVMVKLTQAGTGLSRVFTLDQPEQKIVGLGNNTYYQWGRKDPMLPGVYQADGTSTMDKGCYTDSDKPEYAFGKTTLNTAAVNEYIRNPHCCNTGSAMDGQYYNLWSADNTLTTVNNERVVKTVYDPSPVGYCVPPSAVFTGFLYNGTSIFNSNGIGYGTQINSPCQSMAEYRAGQGLHFYCNKMNGEGVFDPAGGTIFFPASGFRYSSGGLGLYGMYGRYWTAIPANTTLGRNMSITSGQIDMINHQYRSSGHVIRPILEQ</sequence>
<organism evidence="1 2">
    <name type="scientific">Alistipes onderdonkii</name>
    <dbReference type="NCBI Taxonomy" id="328813"/>
    <lineage>
        <taxon>Bacteria</taxon>
        <taxon>Pseudomonadati</taxon>
        <taxon>Bacteroidota</taxon>
        <taxon>Bacteroidia</taxon>
        <taxon>Bacteroidales</taxon>
        <taxon>Rikenellaceae</taxon>
        <taxon>Alistipes</taxon>
    </lineage>
</organism>
<name>A0A1Y3QXI1_9BACT</name>
<dbReference type="eggNOG" id="ENOG5033PIC">
    <property type="taxonomic scope" value="Bacteria"/>
</dbReference>
<evidence type="ECO:0000313" key="1">
    <source>
        <dbReference type="EMBL" id="OUN02119.1"/>
    </source>
</evidence>
<comment type="caution">
    <text evidence="1">The sequence shown here is derived from an EMBL/GenBank/DDBJ whole genome shotgun (WGS) entry which is preliminary data.</text>
</comment>
<dbReference type="SUPFAM" id="SSF54523">
    <property type="entry name" value="Pili subunits"/>
    <property type="match status" value="1"/>
</dbReference>
<evidence type="ECO:0008006" key="3">
    <source>
        <dbReference type="Google" id="ProtNLM"/>
    </source>
</evidence>
<evidence type="ECO:0000313" key="2">
    <source>
        <dbReference type="Proteomes" id="UP000195772"/>
    </source>
</evidence>
<proteinExistence type="predicted"/>
<protein>
    <recommendedName>
        <fullName evidence="3">Fimbrillin family protein</fullName>
    </recommendedName>
</protein>
<dbReference type="Gene3D" id="2.60.40.2580">
    <property type="match status" value="1"/>
</dbReference>
<dbReference type="Proteomes" id="UP000195772">
    <property type="component" value="Unassembled WGS sequence"/>
</dbReference>
<dbReference type="AlphaFoldDB" id="A0A1Y3QXI1"/>
<accession>A0A1Y3QXI1</accession>